<evidence type="ECO:0000256" key="1">
    <source>
        <dbReference type="SAM" id="MobiDB-lite"/>
    </source>
</evidence>
<comment type="caution">
    <text evidence="3">The sequence shown here is derived from an EMBL/GenBank/DDBJ whole genome shotgun (WGS) entry which is preliminary data.</text>
</comment>
<dbReference type="PANTHER" id="PTHR11440">
    <property type="entry name" value="LECITHIN-CHOLESTEROL ACYLTRANSFERASE-RELATED"/>
    <property type="match status" value="1"/>
</dbReference>
<dbReference type="Gene3D" id="3.40.50.1820">
    <property type="entry name" value="alpha/beta hydrolase"/>
    <property type="match status" value="1"/>
</dbReference>
<organism evidence="3 4">
    <name type="scientific">Lunasporangiospora selenospora</name>
    <dbReference type="NCBI Taxonomy" id="979761"/>
    <lineage>
        <taxon>Eukaryota</taxon>
        <taxon>Fungi</taxon>
        <taxon>Fungi incertae sedis</taxon>
        <taxon>Mucoromycota</taxon>
        <taxon>Mortierellomycotina</taxon>
        <taxon>Mortierellomycetes</taxon>
        <taxon>Mortierellales</taxon>
        <taxon>Mortierellaceae</taxon>
        <taxon>Lunasporangiospora</taxon>
    </lineage>
</organism>
<dbReference type="Pfam" id="PF24096">
    <property type="entry name" value="DUF7379"/>
    <property type="match status" value="1"/>
</dbReference>
<dbReference type="Proteomes" id="UP000780801">
    <property type="component" value="Unassembled WGS sequence"/>
</dbReference>
<proteinExistence type="predicted"/>
<feature type="domain" description="DUF7379" evidence="2">
    <location>
        <begin position="5"/>
        <end position="74"/>
    </location>
</feature>
<feature type="region of interest" description="Disordered" evidence="1">
    <location>
        <begin position="185"/>
        <end position="208"/>
    </location>
</feature>
<evidence type="ECO:0000313" key="4">
    <source>
        <dbReference type="Proteomes" id="UP000780801"/>
    </source>
</evidence>
<dbReference type="AlphaFoldDB" id="A0A9P6FMQ4"/>
<protein>
    <recommendedName>
        <fullName evidence="2">DUF7379 domain-containing protein</fullName>
    </recommendedName>
</protein>
<keyword evidence="4" id="KW-1185">Reference proteome</keyword>
<dbReference type="InterPro" id="IPR029058">
    <property type="entry name" value="AB_hydrolase_fold"/>
</dbReference>
<dbReference type="OrthoDB" id="5592486at2759"/>
<evidence type="ECO:0000259" key="2">
    <source>
        <dbReference type="Pfam" id="PF24096"/>
    </source>
</evidence>
<gene>
    <name evidence="3" type="ORF">BGW38_006596</name>
</gene>
<feature type="compositionally biased region" description="Basic and acidic residues" evidence="1">
    <location>
        <begin position="199"/>
        <end position="208"/>
    </location>
</feature>
<name>A0A9P6FMQ4_9FUNG</name>
<evidence type="ECO:0000313" key="3">
    <source>
        <dbReference type="EMBL" id="KAF9577906.1"/>
    </source>
</evidence>
<dbReference type="InterPro" id="IPR055803">
    <property type="entry name" value="DUF7379"/>
</dbReference>
<sequence>TVPAGSEINLVAHSMGGLDCRYLITHLQPQQQHFRVRSLTTLATPHHGSSFADYVKSDVIGRTRLELFWSILGMVGVERGAAENLTMKYIRDEFNPSTPNDPNVQYFSYAASFEPGLFSRFRFPWRVVYEREGPNDGLVSVNSARWGTFVREIPNADHMDIMNWVNAVAWGRSRFPWIIGGSSHDSEGRAKGLLETGDDDRRETEGVPKEVPPLFNAIELYLEISDLLYRHGL</sequence>
<dbReference type="EMBL" id="JAABOA010004229">
    <property type="protein sequence ID" value="KAF9577906.1"/>
    <property type="molecule type" value="Genomic_DNA"/>
</dbReference>
<reference evidence="3" key="1">
    <citation type="journal article" date="2020" name="Fungal Divers.">
        <title>Resolving the Mortierellaceae phylogeny through synthesis of multi-gene phylogenetics and phylogenomics.</title>
        <authorList>
            <person name="Vandepol N."/>
            <person name="Liber J."/>
            <person name="Desiro A."/>
            <person name="Na H."/>
            <person name="Kennedy M."/>
            <person name="Barry K."/>
            <person name="Grigoriev I.V."/>
            <person name="Miller A.N."/>
            <person name="O'Donnell K."/>
            <person name="Stajich J.E."/>
            <person name="Bonito G."/>
        </authorList>
    </citation>
    <scope>NUCLEOTIDE SEQUENCE</scope>
    <source>
        <strain evidence="3">KOD1015</strain>
    </source>
</reference>
<dbReference type="SUPFAM" id="SSF53474">
    <property type="entry name" value="alpha/beta-Hydrolases"/>
    <property type="match status" value="1"/>
</dbReference>
<accession>A0A9P6FMQ4</accession>
<feature type="non-terminal residue" evidence="3">
    <location>
        <position position="1"/>
    </location>
</feature>